<name>A0A1B7TF31_9ASCO</name>
<comment type="caution">
    <text evidence="2">The sequence shown here is derived from an EMBL/GenBank/DDBJ whole genome shotgun (WGS) entry which is preliminary data.</text>
</comment>
<sequence>MTNDPLEGTCNVSFEEHKKLENLLDNYTSKNLDCQRIIPGIVAGYADNKRILDIASSGVLDNTAEDRDAAENQIQTDSTFLLWSTTKLLTVTGLFQLIEAGKISLEDPIEKYLPNFANKKVAVEVDAEGKVTKEEYMKIVPQIKHLTTHTLGLAYPFFNEKYQKFMDVAKVGGDLLKADEAEFIDLPLSFQPGTRWEYGLNIDYLGLIIQKITGKTLGEYLKENIFDLCDMTSFSFARDESHLKSWARLHTRHPTSTKEFIDVSKNPDFTPINPKTHCGGHGCFGKVEDYLKFLQVFINKGVQPKTGARILKEETILNSVFKDQLPSIGKDVKFEDLPTHQPLITNPVAVYPEIKKTWSHFLMLNEDPIPLGDGIYRSKNSGMWCGLANLYYVIDLERKVVLYWAEQLFPFGDLSSLIGFTEFEKFVYKQVQK</sequence>
<evidence type="ECO:0000313" key="3">
    <source>
        <dbReference type="Proteomes" id="UP000092321"/>
    </source>
</evidence>
<protein>
    <submittedName>
        <fullName evidence="2">Beta-lactamase/transpeptidase-like protein</fullName>
    </submittedName>
</protein>
<dbReference type="InterPro" id="IPR050789">
    <property type="entry name" value="Diverse_Enzym_Activities"/>
</dbReference>
<dbReference type="Pfam" id="PF00144">
    <property type="entry name" value="Beta-lactamase"/>
    <property type="match status" value="1"/>
</dbReference>
<keyword evidence="3" id="KW-1185">Reference proteome</keyword>
<feature type="domain" description="Beta-lactamase-related" evidence="1">
    <location>
        <begin position="36"/>
        <end position="306"/>
    </location>
</feature>
<dbReference type="PANTHER" id="PTHR43283">
    <property type="entry name" value="BETA-LACTAMASE-RELATED"/>
    <property type="match status" value="1"/>
</dbReference>
<dbReference type="InterPro" id="IPR001466">
    <property type="entry name" value="Beta-lactam-related"/>
</dbReference>
<dbReference type="AlphaFoldDB" id="A0A1B7TF31"/>
<dbReference type="OrthoDB" id="428260at2759"/>
<gene>
    <name evidence="2" type="ORF">HANVADRAFT_52363</name>
</gene>
<organism evidence="2 3">
    <name type="scientific">Hanseniaspora valbyensis NRRL Y-1626</name>
    <dbReference type="NCBI Taxonomy" id="766949"/>
    <lineage>
        <taxon>Eukaryota</taxon>
        <taxon>Fungi</taxon>
        <taxon>Dikarya</taxon>
        <taxon>Ascomycota</taxon>
        <taxon>Saccharomycotina</taxon>
        <taxon>Saccharomycetes</taxon>
        <taxon>Saccharomycodales</taxon>
        <taxon>Saccharomycodaceae</taxon>
        <taxon>Hanseniaspora</taxon>
    </lineage>
</organism>
<dbReference type="Gene3D" id="3.40.710.10">
    <property type="entry name" value="DD-peptidase/beta-lactamase superfamily"/>
    <property type="match status" value="1"/>
</dbReference>
<dbReference type="SUPFAM" id="SSF56601">
    <property type="entry name" value="beta-lactamase/transpeptidase-like"/>
    <property type="match status" value="1"/>
</dbReference>
<evidence type="ECO:0000259" key="1">
    <source>
        <dbReference type="Pfam" id="PF00144"/>
    </source>
</evidence>
<dbReference type="PANTHER" id="PTHR43283:SF3">
    <property type="entry name" value="BETA-LACTAMASE FAMILY PROTEIN (AFU_ORTHOLOGUE AFUA_5G07500)"/>
    <property type="match status" value="1"/>
</dbReference>
<dbReference type="InterPro" id="IPR012338">
    <property type="entry name" value="Beta-lactam/transpept-like"/>
</dbReference>
<proteinExistence type="predicted"/>
<accession>A0A1B7TF31</accession>
<dbReference type="EMBL" id="LXPE01000009">
    <property type="protein sequence ID" value="OBA27337.1"/>
    <property type="molecule type" value="Genomic_DNA"/>
</dbReference>
<evidence type="ECO:0000313" key="2">
    <source>
        <dbReference type="EMBL" id="OBA27337.1"/>
    </source>
</evidence>
<dbReference type="Proteomes" id="UP000092321">
    <property type="component" value="Unassembled WGS sequence"/>
</dbReference>
<reference evidence="3" key="1">
    <citation type="journal article" date="2016" name="Proc. Natl. Acad. Sci. U.S.A.">
        <title>Comparative genomics of biotechnologically important yeasts.</title>
        <authorList>
            <person name="Riley R."/>
            <person name="Haridas S."/>
            <person name="Wolfe K.H."/>
            <person name="Lopes M.R."/>
            <person name="Hittinger C.T."/>
            <person name="Goeker M."/>
            <person name="Salamov A.A."/>
            <person name="Wisecaver J.H."/>
            <person name="Long T.M."/>
            <person name="Calvey C.H."/>
            <person name="Aerts A.L."/>
            <person name="Barry K.W."/>
            <person name="Choi C."/>
            <person name="Clum A."/>
            <person name="Coughlan A.Y."/>
            <person name="Deshpande S."/>
            <person name="Douglass A.P."/>
            <person name="Hanson S.J."/>
            <person name="Klenk H.-P."/>
            <person name="LaButti K.M."/>
            <person name="Lapidus A."/>
            <person name="Lindquist E.A."/>
            <person name="Lipzen A.M."/>
            <person name="Meier-Kolthoff J.P."/>
            <person name="Ohm R.A."/>
            <person name="Otillar R.P."/>
            <person name="Pangilinan J.L."/>
            <person name="Peng Y."/>
            <person name="Rokas A."/>
            <person name="Rosa C.A."/>
            <person name="Scheuner C."/>
            <person name="Sibirny A.A."/>
            <person name="Slot J.C."/>
            <person name="Stielow J.B."/>
            <person name="Sun H."/>
            <person name="Kurtzman C.P."/>
            <person name="Blackwell M."/>
            <person name="Grigoriev I.V."/>
            <person name="Jeffries T.W."/>
        </authorList>
    </citation>
    <scope>NUCLEOTIDE SEQUENCE [LARGE SCALE GENOMIC DNA]</scope>
    <source>
        <strain evidence="3">NRRL Y-1626</strain>
    </source>
</reference>